<keyword evidence="1" id="KW-0732">Signal</keyword>
<evidence type="ECO:0000313" key="3">
    <source>
        <dbReference type="Proteomes" id="UP000004371"/>
    </source>
</evidence>
<reference evidence="2 3" key="1">
    <citation type="journal article" date="2012" name="Int. J. Syst. Evol. Microbiol.">
        <title>Vibrio caribbeanicus sp. nov., isolated from the marine sponge Scleritoderma cyanea.</title>
        <authorList>
            <person name="Hoffmann M."/>
            <person name="Monday S.R."/>
            <person name="Allard M.W."/>
            <person name="Strain E.A."/>
            <person name="Whittaker P."/>
            <person name="Naum M."/>
            <person name="McCarthy P.J."/>
            <person name="Lopez J.V."/>
            <person name="Fischer M."/>
            <person name="Brown E.W."/>
        </authorList>
    </citation>
    <scope>NUCLEOTIDE SEQUENCE [LARGE SCALE GENOMIC DNA]</scope>
    <source>
        <strain evidence="2 3">LMG 20546</strain>
    </source>
</reference>
<evidence type="ECO:0000256" key="1">
    <source>
        <dbReference type="SAM" id="SignalP"/>
    </source>
</evidence>
<dbReference type="EMBL" id="AEVS01000008">
    <property type="protein sequence ID" value="EGA67489.1"/>
    <property type="molecule type" value="Genomic_DNA"/>
</dbReference>
<feature type="chain" id="PRO_5003226873" evidence="1">
    <location>
        <begin position="20"/>
        <end position="84"/>
    </location>
</feature>
<accession>E8LP27</accession>
<evidence type="ECO:0000313" key="2">
    <source>
        <dbReference type="EMBL" id="EGA67489.1"/>
    </source>
</evidence>
<feature type="signal peptide" evidence="1">
    <location>
        <begin position="1"/>
        <end position="19"/>
    </location>
</feature>
<proteinExistence type="predicted"/>
<dbReference type="AlphaFoldDB" id="E8LP27"/>
<dbReference type="Proteomes" id="UP000004371">
    <property type="component" value="Unassembled WGS sequence"/>
</dbReference>
<protein>
    <submittedName>
        <fullName evidence="2">Uncharacterized protein</fullName>
    </submittedName>
</protein>
<comment type="caution">
    <text evidence="2">The sequence shown here is derived from an EMBL/GenBank/DDBJ whole genome shotgun (WGS) entry which is preliminary data.</text>
</comment>
<organism evidence="2 3">
    <name type="scientific">Vibrio brasiliensis LMG 20546</name>
    <dbReference type="NCBI Taxonomy" id="945543"/>
    <lineage>
        <taxon>Bacteria</taxon>
        <taxon>Pseudomonadati</taxon>
        <taxon>Pseudomonadota</taxon>
        <taxon>Gammaproteobacteria</taxon>
        <taxon>Vibrionales</taxon>
        <taxon>Vibrionaceae</taxon>
        <taxon>Vibrio</taxon>
        <taxon>Vibrio oreintalis group</taxon>
    </lineage>
</organism>
<gene>
    <name evidence="2" type="ORF">VIBR0546_12662</name>
</gene>
<sequence>MRISYYLALLVSVSFSSFAEDHVLTMTGSVVVGPCLPFVEEQMNHSANDNCVPFETQDHEPIYEMADDGTKKHHVGNIVHITYL</sequence>
<dbReference type="RefSeq" id="WP_006877589.1">
    <property type="nucleotide sequence ID" value="NZ_AEVS01000008.1"/>
</dbReference>
<name>E8LP27_9VIBR</name>
<keyword evidence="3" id="KW-1185">Reference proteome</keyword>